<dbReference type="RefSeq" id="WP_052619094.1">
    <property type="nucleotide sequence ID" value="NZ_CSWP01000009.1"/>
</dbReference>
<gene>
    <name evidence="1" type="ORF">ERS075579_04064</name>
</gene>
<dbReference type="EMBL" id="CSWP01000009">
    <property type="protein sequence ID" value="CPV66732.1"/>
    <property type="molecule type" value="Genomic_DNA"/>
</dbReference>
<evidence type="ECO:0000313" key="1">
    <source>
        <dbReference type="EMBL" id="CPV66732.1"/>
    </source>
</evidence>
<name>A0A0U0ZRL1_9MYCO</name>
<accession>A0A0U0ZRL1</accession>
<sequence>MSSINFTTRDGQAAVRGTERAYGAALAARLTAAVLELDARHTQERNRRILPEIFFQQAAFNAQTDRSSGSLTDAFTHWAPLSAMMYEEGLADMRIGDQTQRVDAVVINTGVVAGSDPIALLTRLHGYAEEGIIVDGPDRAWLAAIIDVGLQTHILRDEPGWAAAAQLLRADDRSPVVITTSSGASLSWLQGSALGIYTANQTDQERWAADEALEAMSQPERWDRTIGAMIQTRNSEGHWWLTLSPQTFHEPSHCEQLTAFDAVAAANRASANTQ</sequence>
<reference evidence="1 2" key="1">
    <citation type="submission" date="2015-03" db="EMBL/GenBank/DDBJ databases">
        <authorList>
            <person name="Murphy D."/>
        </authorList>
    </citation>
    <scope>NUCLEOTIDE SEQUENCE [LARGE SCALE GENOMIC DNA]</scope>
    <source>
        <strain evidence="1 2">PAP088</strain>
    </source>
</reference>
<dbReference type="Proteomes" id="UP000045782">
    <property type="component" value="Unassembled WGS sequence"/>
</dbReference>
<organism evidence="1 2">
    <name type="scientific">Mycobacteroides abscessus</name>
    <dbReference type="NCBI Taxonomy" id="36809"/>
    <lineage>
        <taxon>Bacteria</taxon>
        <taxon>Bacillati</taxon>
        <taxon>Actinomycetota</taxon>
        <taxon>Actinomycetes</taxon>
        <taxon>Mycobacteriales</taxon>
        <taxon>Mycobacteriaceae</taxon>
        <taxon>Mycobacteroides</taxon>
    </lineage>
</organism>
<dbReference type="AlphaFoldDB" id="A0A0U0ZRL1"/>
<proteinExistence type="predicted"/>
<protein>
    <submittedName>
        <fullName evidence="1">Uncharacterized protein</fullName>
    </submittedName>
</protein>
<evidence type="ECO:0000313" key="2">
    <source>
        <dbReference type="Proteomes" id="UP000045782"/>
    </source>
</evidence>